<dbReference type="SUPFAM" id="SSF47413">
    <property type="entry name" value="lambda repressor-like DNA-binding domains"/>
    <property type="match status" value="1"/>
</dbReference>
<dbReference type="InterPro" id="IPR010982">
    <property type="entry name" value="Lambda_DNA-bd_dom_sf"/>
</dbReference>
<evidence type="ECO:0000256" key="1">
    <source>
        <dbReference type="SAM" id="MobiDB-lite"/>
    </source>
</evidence>
<reference evidence="3 4" key="1">
    <citation type="submission" date="2024-10" db="EMBL/GenBank/DDBJ databases">
        <title>The Natural Products Discovery Center: Release of the First 8490 Sequenced Strains for Exploring Actinobacteria Biosynthetic Diversity.</title>
        <authorList>
            <person name="Kalkreuter E."/>
            <person name="Kautsar S.A."/>
            <person name="Yang D."/>
            <person name="Bader C.D."/>
            <person name="Teijaro C.N."/>
            <person name="Fluegel L."/>
            <person name="Davis C.M."/>
            <person name="Simpson J.R."/>
            <person name="Lauterbach L."/>
            <person name="Steele A.D."/>
            <person name="Gui C."/>
            <person name="Meng S."/>
            <person name="Li G."/>
            <person name="Viehrig K."/>
            <person name="Ye F."/>
            <person name="Su P."/>
            <person name="Kiefer A.F."/>
            <person name="Nichols A."/>
            <person name="Cepeda A.J."/>
            <person name="Yan W."/>
            <person name="Fan B."/>
            <person name="Jiang Y."/>
            <person name="Adhikari A."/>
            <person name="Zheng C.-J."/>
            <person name="Schuster L."/>
            <person name="Cowan T.M."/>
            <person name="Smanski M.J."/>
            <person name="Chevrette M.G."/>
            <person name="De Carvalho L.P.S."/>
            <person name="Shen B."/>
        </authorList>
    </citation>
    <scope>NUCLEOTIDE SEQUENCE [LARGE SCALE GENOMIC DNA]</scope>
    <source>
        <strain evidence="3 4">NPDC018013</strain>
    </source>
</reference>
<feature type="region of interest" description="Disordered" evidence="1">
    <location>
        <begin position="137"/>
        <end position="187"/>
    </location>
</feature>
<dbReference type="Proteomes" id="UP001610990">
    <property type="component" value="Unassembled WGS sequence"/>
</dbReference>
<dbReference type="Gene3D" id="1.10.260.40">
    <property type="entry name" value="lambda repressor-like DNA-binding domains"/>
    <property type="match status" value="1"/>
</dbReference>
<feature type="compositionally biased region" description="Low complexity" evidence="1">
    <location>
        <begin position="166"/>
        <end position="177"/>
    </location>
</feature>
<dbReference type="SMART" id="SM00530">
    <property type="entry name" value="HTH_XRE"/>
    <property type="match status" value="1"/>
</dbReference>
<feature type="domain" description="HTH cro/C1-type" evidence="2">
    <location>
        <begin position="193"/>
        <end position="237"/>
    </location>
</feature>
<dbReference type="Pfam" id="PF13560">
    <property type="entry name" value="HTH_31"/>
    <property type="match status" value="1"/>
</dbReference>
<evidence type="ECO:0000313" key="4">
    <source>
        <dbReference type="Proteomes" id="UP001610990"/>
    </source>
</evidence>
<gene>
    <name evidence="3" type="ORF">ACH4GP_12590</name>
</gene>
<sequence length="342" mass="37079">MASKNSLTRTCRHCGTSFTRRSPRGRPPEYCKDACRTAAFRGRTSHAVRAVPAEHDAAVVRIGEAVLRRSQRLHRRSRTFDPSQQLQVLELYAALVRDVHDLGAVLVRQAREYGANWESVGEVLGVSGDAARNRWSAGQVERALEQRAKRGSRPRSPNSAAPPPQAAAGGESGPPGRELAGALSGLQRGSTKSVRALAREIGISPSYVSRLLSGERRPSWKVAERFTLACDGDLEMIRPLWDQVYGNTAEGEGSSRRADLTEAATLMQAAMQRMDQAVGRLGAFTEDGTFERPAGRSITSFAWPVAHAHAACLQGRSDEVCALWDRLVTVPDGEAGGRMPAT</sequence>
<comment type="caution">
    <text evidence="3">The sequence shown here is derived from an EMBL/GenBank/DDBJ whole genome shotgun (WGS) entry which is preliminary data.</text>
</comment>
<organism evidence="3 4">
    <name type="scientific">Streptomyces celluloflavus</name>
    <dbReference type="NCBI Taxonomy" id="58344"/>
    <lineage>
        <taxon>Bacteria</taxon>
        <taxon>Bacillati</taxon>
        <taxon>Actinomycetota</taxon>
        <taxon>Actinomycetes</taxon>
        <taxon>Kitasatosporales</taxon>
        <taxon>Streptomycetaceae</taxon>
        <taxon>Streptomyces</taxon>
    </lineage>
</organism>
<evidence type="ECO:0000313" key="3">
    <source>
        <dbReference type="EMBL" id="MFH8585225.1"/>
    </source>
</evidence>
<keyword evidence="4" id="KW-1185">Reference proteome</keyword>
<dbReference type="PROSITE" id="PS50943">
    <property type="entry name" value="HTH_CROC1"/>
    <property type="match status" value="1"/>
</dbReference>
<dbReference type="EMBL" id="JBIRGH010000006">
    <property type="protein sequence ID" value="MFH8585225.1"/>
    <property type="molecule type" value="Genomic_DNA"/>
</dbReference>
<dbReference type="RefSeq" id="WP_367429385.1">
    <property type="nucleotide sequence ID" value="NZ_CP108413.1"/>
</dbReference>
<protein>
    <submittedName>
        <fullName evidence="3">Helix-turn-helix domain-containing protein</fullName>
    </submittedName>
</protein>
<dbReference type="CDD" id="cd00093">
    <property type="entry name" value="HTH_XRE"/>
    <property type="match status" value="1"/>
</dbReference>
<dbReference type="InterPro" id="IPR001387">
    <property type="entry name" value="Cro/C1-type_HTH"/>
</dbReference>
<evidence type="ECO:0000259" key="2">
    <source>
        <dbReference type="PROSITE" id="PS50943"/>
    </source>
</evidence>
<name>A0ABW7RB11_9ACTN</name>
<proteinExistence type="predicted"/>
<accession>A0ABW7RB11</accession>